<evidence type="ECO:0000256" key="9">
    <source>
        <dbReference type="ARBA" id="ARBA00023136"/>
    </source>
</evidence>
<dbReference type="GO" id="GO:0050380">
    <property type="term" value="F:undecaprenyl-diphosphatase activity"/>
    <property type="evidence" value="ECO:0007669"/>
    <property type="project" value="UniProtKB-EC"/>
</dbReference>
<proteinExistence type="inferred from homology"/>
<keyword evidence="5" id="KW-1003">Cell membrane</keyword>
<evidence type="ECO:0000256" key="4">
    <source>
        <dbReference type="ARBA" id="ARBA00021581"/>
    </source>
</evidence>
<feature type="transmembrane region" description="Helical" evidence="12">
    <location>
        <begin position="195"/>
        <end position="215"/>
    </location>
</feature>
<dbReference type="GO" id="GO:0005886">
    <property type="term" value="C:plasma membrane"/>
    <property type="evidence" value="ECO:0007669"/>
    <property type="project" value="UniProtKB-SubCell"/>
</dbReference>
<reference evidence="13" key="1">
    <citation type="submission" date="2016-10" db="EMBL/GenBank/DDBJ databases">
        <title>Sequence of Gallionella enrichment culture.</title>
        <authorList>
            <person name="Poehlein A."/>
            <person name="Muehling M."/>
            <person name="Daniel R."/>
        </authorList>
    </citation>
    <scope>NUCLEOTIDE SEQUENCE</scope>
</reference>
<keyword evidence="6 12" id="KW-0812">Transmembrane</keyword>
<keyword evidence="7 13" id="KW-0378">Hydrolase</keyword>
<dbReference type="InterPro" id="IPR003824">
    <property type="entry name" value="UppP"/>
</dbReference>
<comment type="caution">
    <text evidence="13">The sequence shown here is derived from an EMBL/GenBank/DDBJ whole genome shotgun (WGS) entry which is preliminary data.</text>
</comment>
<evidence type="ECO:0000256" key="3">
    <source>
        <dbReference type="ARBA" id="ARBA00012374"/>
    </source>
</evidence>
<protein>
    <recommendedName>
        <fullName evidence="4">Undecaprenyl-diphosphatase</fullName>
        <ecNumber evidence="3">3.6.1.27</ecNumber>
    </recommendedName>
    <alternativeName>
        <fullName evidence="10">Undecaprenyl pyrophosphate phosphatase</fullName>
    </alternativeName>
</protein>
<dbReference type="HAMAP" id="MF_01006">
    <property type="entry name" value="Undec_diphosphatase"/>
    <property type="match status" value="1"/>
</dbReference>
<evidence type="ECO:0000256" key="2">
    <source>
        <dbReference type="ARBA" id="ARBA00010621"/>
    </source>
</evidence>
<evidence type="ECO:0000256" key="12">
    <source>
        <dbReference type="SAM" id="Phobius"/>
    </source>
</evidence>
<keyword evidence="8 12" id="KW-1133">Transmembrane helix</keyword>
<dbReference type="PANTHER" id="PTHR30622:SF2">
    <property type="entry name" value="UNDECAPRENYL-DIPHOSPHATASE"/>
    <property type="match status" value="1"/>
</dbReference>
<feature type="transmembrane region" description="Helical" evidence="12">
    <location>
        <begin position="155"/>
        <end position="175"/>
    </location>
</feature>
<comment type="subcellular location">
    <subcellularLocation>
        <location evidence="1">Cell membrane</location>
        <topology evidence="1">Multi-pass membrane protein</topology>
    </subcellularLocation>
</comment>
<feature type="transmembrane region" description="Helical" evidence="12">
    <location>
        <begin position="89"/>
        <end position="107"/>
    </location>
</feature>
<gene>
    <name evidence="13" type="primary">uppP_8</name>
    <name evidence="13" type="ORF">GALL_159240</name>
</gene>
<feature type="transmembrane region" description="Helical" evidence="12">
    <location>
        <begin position="264"/>
        <end position="281"/>
    </location>
</feature>
<dbReference type="NCBIfam" id="NF001397">
    <property type="entry name" value="PRK00281.3-4"/>
    <property type="match status" value="1"/>
</dbReference>
<evidence type="ECO:0000256" key="7">
    <source>
        <dbReference type="ARBA" id="ARBA00022801"/>
    </source>
</evidence>
<evidence type="ECO:0000256" key="5">
    <source>
        <dbReference type="ARBA" id="ARBA00022475"/>
    </source>
</evidence>
<dbReference type="EC" id="3.6.1.27" evidence="3"/>
<sequence>MPILLAVFIALVQGVTELFPVSSLGHAVILPGILHLGIDQKAPEFLPFLVVLHLGTAAALLAYFWKDWLNILTGLFGAATPARAENRHVLKLVVLATLPAALLGALFEHKLKALFGVPLIAALFLFANGFLLFFGERLRKGSQRAGQGGGDLAALSWQGALAIGLCQCLAFFPGISRSGATMVGGLLSGLNHRASAHFSFLIATPVILGAAVLEVPKLLKTHAAPGMLQVSLAGGAVAGVTAFASIAFLMHYFRKHEFEALNPFAFYCWIAGAASAAYLLLA</sequence>
<feature type="transmembrane region" description="Helical" evidence="12">
    <location>
        <begin position="46"/>
        <end position="65"/>
    </location>
</feature>
<evidence type="ECO:0000256" key="11">
    <source>
        <dbReference type="ARBA" id="ARBA00047594"/>
    </source>
</evidence>
<keyword evidence="9 12" id="KW-0472">Membrane</keyword>
<feature type="transmembrane region" description="Helical" evidence="12">
    <location>
        <begin position="227"/>
        <end position="252"/>
    </location>
</feature>
<feature type="transmembrane region" description="Helical" evidence="12">
    <location>
        <begin position="113"/>
        <end position="134"/>
    </location>
</feature>
<organism evidence="13">
    <name type="scientific">mine drainage metagenome</name>
    <dbReference type="NCBI Taxonomy" id="410659"/>
    <lineage>
        <taxon>unclassified sequences</taxon>
        <taxon>metagenomes</taxon>
        <taxon>ecological metagenomes</taxon>
    </lineage>
</organism>
<dbReference type="Pfam" id="PF02673">
    <property type="entry name" value="BacA"/>
    <property type="match status" value="1"/>
</dbReference>
<name>A0A1J5S102_9ZZZZ</name>
<dbReference type="AlphaFoldDB" id="A0A1J5S102"/>
<evidence type="ECO:0000256" key="10">
    <source>
        <dbReference type="ARBA" id="ARBA00032707"/>
    </source>
</evidence>
<evidence type="ECO:0000256" key="6">
    <source>
        <dbReference type="ARBA" id="ARBA00022692"/>
    </source>
</evidence>
<accession>A0A1J5S102</accession>
<dbReference type="PANTHER" id="PTHR30622">
    <property type="entry name" value="UNDECAPRENYL-DIPHOSPHATASE"/>
    <property type="match status" value="1"/>
</dbReference>
<evidence type="ECO:0000256" key="1">
    <source>
        <dbReference type="ARBA" id="ARBA00004651"/>
    </source>
</evidence>
<evidence type="ECO:0000313" key="13">
    <source>
        <dbReference type="EMBL" id="OIR02065.1"/>
    </source>
</evidence>
<evidence type="ECO:0000256" key="8">
    <source>
        <dbReference type="ARBA" id="ARBA00022989"/>
    </source>
</evidence>
<comment type="similarity">
    <text evidence="2">Belongs to the UppP family.</text>
</comment>
<comment type="catalytic activity">
    <reaction evidence="11">
        <text>di-trans,octa-cis-undecaprenyl diphosphate + H2O = di-trans,octa-cis-undecaprenyl phosphate + phosphate + H(+)</text>
        <dbReference type="Rhea" id="RHEA:28094"/>
        <dbReference type="ChEBI" id="CHEBI:15377"/>
        <dbReference type="ChEBI" id="CHEBI:15378"/>
        <dbReference type="ChEBI" id="CHEBI:43474"/>
        <dbReference type="ChEBI" id="CHEBI:58405"/>
        <dbReference type="ChEBI" id="CHEBI:60392"/>
        <dbReference type="EC" id="3.6.1.27"/>
    </reaction>
</comment>
<dbReference type="EMBL" id="MLJW01000078">
    <property type="protein sequence ID" value="OIR02065.1"/>
    <property type="molecule type" value="Genomic_DNA"/>
</dbReference>